<dbReference type="InterPro" id="IPR011010">
    <property type="entry name" value="DNA_brk_join_enz"/>
</dbReference>
<dbReference type="GO" id="GO:0003677">
    <property type="term" value="F:DNA binding"/>
    <property type="evidence" value="ECO:0007669"/>
    <property type="project" value="InterPro"/>
</dbReference>
<name>N0BNI0_9EURY</name>
<dbReference type="GO" id="GO:0006310">
    <property type="term" value="P:DNA recombination"/>
    <property type="evidence" value="ECO:0007669"/>
    <property type="project" value="UniProtKB-KW"/>
</dbReference>
<accession>N0BNI0</accession>
<dbReference type="PANTHER" id="PTHR30349">
    <property type="entry name" value="PHAGE INTEGRASE-RELATED"/>
    <property type="match status" value="1"/>
</dbReference>
<proteinExistence type="predicted"/>
<evidence type="ECO:0000313" key="4">
    <source>
        <dbReference type="Proteomes" id="UP000013307"/>
    </source>
</evidence>
<dbReference type="InterPro" id="IPR013762">
    <property type="entry name" value="Integrase-like_cat_sf"/>
</dbReference>
<reference evidence="3 4" key="1">
    <citation type="journal article" date="2013" name="Genome Announc.">
        <title>Complete Genome Sequence of the Thermophilic and Facultatively Chemolithoautotrophic Sulfate Reducer Archaeoglobus sulfaticallidus Strain PM70-1T.</title>
        <authorList>
            <person name="Stokke R."/>
            <person name="Hocking W.P."/>
            <person name="Steinsbu B.O."/>
            <person name="Steen I.H."/>
        </authorList>
    </citation>
    <scope>NUCLEOTIDE SEQUENCE [LARGE SCALE GENOMIC DNA]</scope>
    <source>
        <strain evidence="3">PM70-1</strain>
    </source>
</reference>
<organism evidence="3 4">
    <name type="scientific">Archaeoglobus sulfaticallidus PM70-1</name>
    <dbReference type="NCBI Taxonomy" id="387631"/>
    <lineage>
        <taxon>Archaea</taxon>
        <taxon>Methanobacteriati</taxon>
        <taxon>Methanobacteriota</taxon>
        <taxon>Archaeoglobi</taxon>
        <taxon>Archaeoglobales</taxon>
        <taxon>Archaeoglobaceae</taxon>
        <taxon>Archaeoglobus</taxon>
    </lineage>
</organism>
<dbReference type="HOGENOM" id="CLU_027562_2_2_2"/>
<dbReference type="PROSITE" id="PS51898">
    <property type="entry name" value="TYR_RECOMBINASE"/>
    <property type="match status" value="1"/>
</dbReference>
<evidence type="ECO:0000313" key="3">
    <source>
        <dbReference type="EMBL" id="AGK62221.1"/>
    </source>
</evidence>
<dbReference type="STRING" id="387631.Asulf_02268"/>
<dbReference type="KEGG" id="ast:Asulf_02268"/>
<keyword evidence="1" id="KW-0233">DNA recombination</keyword>
<gene>
    <name evidence="3" type="ORF">Asulf_02268</name>
</gene>
<sequence>MVILFCVMFRAVDYEGRIKAELNNMLNSDISDGNKRLIMDYYEYFRLQGISLPRLHRELQSLRQICQNFRDVLNGSLKDLDEATARKLAIAIESFKPKRGKDGIATRNEYKKALRRLNTWLGKEELNKYFKVRDKVDNELTADDLITADDFFKLLKACRRVRDSALIAMHYDLGCRPEELLTLQLKHIRRDDLGIKVNIHQSKTFTRAPRLTFSIPYVLEWLEAHPARDDPDAPLWIDLNAHRAGKIKHITEEAYYQILQRLKERAGLKKRIFHYLFRHTSITGRGKVLTDLQLCRRHGLVPGSRWLKRYAKLRDDDADIYLLQHYGLVKEKKEEEDPLKPKQCYNCGMVNRADAVRCRWCGVALDIKFIELDKEAEDIVIEKLLGSNLEKNTRRKAGKIG</sequence>
<dbReference type="EMBL" id="CP005290">
    <property type="protein sequence ID" value="AGK62221.1"/>
    <property type="molecule type" value="Genomic_DNA"/>
</dbReference>
<dbReference type="Proteomes" id="UP000013307">
    <property type="component" value="Chromosome"/>
</dbReference>
<evidence type="ECO:0000256" key="1">
    <source>
        <dbReference type="ARBA" id="ARBA00023172"/>
    </source>
</evidence>
<dbReference type="InterPro" id="IPR050090">
    <property type="entry name" value="Tyrosine_recombinase_XerCD"/>
</dbReference>
<dbReference type="InterPro" id="IPR002104">
    <property type="entry name" value="Integrase_catalytic"/>
</dbReference>
<dbReference type="InterPro" id="IPR011992">
    <property type="entry name" value="EF-hand-dom_pair"/>
</dbReference>
<dbReference type="AlphaFoldDB" id="N0BNI0"/>
<protein>
    <submittedName>
        <fullName evidence="3">Site-specific recombinase XerD</fullName>
    </submittedName>
</protein>
<dbReference type="SUPFAM" id="SSF56349">
    <property type="entry name" value="DNA breaking-rejoining enzymes"/>
    <property type="match status" value="1"/>
</dbReference>
<dbReference type="GO" id="GO:0015074">
    <property type="term" value="P:DNA integration"/>
    <property type="evidence" value="ECO:0007669"/>
    <property type="project" value="InterPro"/>
</dbReference>
<dbReference type="Pfam" id="PF00589">
    <property type="entry name" value="Phage_integrase"/>
    <property type="match status" value="1"/>
</dbReference>
<dbReference type="PANTHER" id="PTHR30349:SF87">
    <property type="entry name" value="TRANSPOSASE A"/>
    <property type="match status" value="1"/>
</dbReference>
<keyword evidence="4" id="KW-1185">Reference proteome</keyword>
<feature type="domain" description="Tyr recombinase" evidence="2">
    <location>
        <begin position="141"/>
        <end position="340"/>
    </location>
</feature>
<dbReference type="Gene3D" id="1.10.443.10">
    <property type="entry name" value="Intergrase catalytic core"/>
    <property type="match status" value="1"/>
</dbReference>
<dbReference type="eggNOG" id="arCOG01242">
    <property type="taxonomic scope" value="Archaea"/>
</dbReference>
<evidence type="ECO:0000259" key="2">
    <source>
        <dbReference type="PROSITE" id="PS51898"/>
    </source>
</evidence>
<dbReference type="SUPFAM" id="SSF47473">
    <property type="entry name" value="EF-hand"/>
    <property type="match status" value="1"/>
</dbReference>